<gene>
    <name evidence="1" type="ORF">C8Q71DRAFT_137925</name>
</gene>
<keyword evidence="2" id="KW-1185">Reference proteome</keyword>
<evidence type="ECO:0000313" key="2">
    <source>
        <dbReference type="Proteomes" id="UP000814176"/>
    </source>
</evidence>
<reference evidence="1 2" key="1">
    <citation type="journal article" date="2021" name="Environ. Microbiol.">
        <title>Gene family expansions and transcriptome signatures uncover fungal adaptations to wood decay.</title>
        <authorList>
            <person name="Hage H."/>
            <person name="Miyauchi S."/>
            <person name="Viragh M."/>
            <person name="Drula E."/>
            <person name="Min B."/>
            <person name="Chaduli D."/>
            <person name="Navarro D."/>
            <person name="Favel A."/>
            <person name="Norest M."/>
            <person name="Lesage-Meessen L."/>
            <person name="Balint B."/>
            <person name="Merenyi Z."/>
            <person name="de Eugenio L."/>
            <person name="Morin E."/>
            <person name="Martinez A.T."/>
            <person name="Baldrian P."/>
            <person name="Stursova M."/>
            <person name="Martinez M.J."/>
            <person name="Novotny C."/>
            <person name="Magnuson J.K."/>
            <person name="Spatafora J.W."/>
            <person name="Maurice S."/>
            <person name="Pangilinan J."/>
            <person name="Andreopoulos W."/>
            <person name="LaButti K."/>
            <person name="Hundley H."/>
            <person name="Na H."/>
            <person name="Kuo A."/>
            <person name="Barry K."/>
            <person name="Lipzen A."/>
            <person name="Henrissat B."/>
            <person name="Riley R."/>
            <person name="Ahrendt S."/>
            <person name="Nagy L.G."/>
            <person name="Grigoriev I.V."/>
            <person name="Martin F."/>
            <person name="Rosso M.N."/>
        </authorList>
    </citation>
    <scope>NUCLEOTIDE SEQUENCE [LARGE SCALE GENOMIC DNA]</scope>
    <source>
        <strain evidence="1 2">CIRM-BRFM 1785</strain>
    </source>
</reference>
<dbReference type="GeneID" id="71997253"/>
<protein>
    <recommendedName>
        <fullName evidence="3">Secreted protein</fullName>
    </recommendedName>
</protein>
<proteinExistence type="predicted"/>
<comment type="caution">
    <text evidence="1">The sequence shown here is derived from an EMBL/GenBank/DDBJ whole genome shotgun (WGS) entry which is preliminary data.</text>
</comment>
<accession>A0ABQ8KBU9</accession>
<organism evidence="1 2">
    <name type="scientific">Rhodofomes roseus</name>
    <dbReference type="NCBI Taxonomy" id="34475"/>
    <lineage>
        <taxon>Eukaryota</taxon>
        <taxon>Fungi</taxon>
        <taxon>Dikarya</taxon>
        <taxon>Basidiomycota</taxon>
        <taxon>Agaricomycotina</taxon>
        <taxon>Agaricomycetes</taxon>
        <taxon>Polyporales</taxon>
        <taxon>Rhodofomes</taxon>
    </lineage>
</organism>
<sequence>MKSVFVFIFGAMLETSRCKRDIGATCLLIDSRRERANAATSHKIARNGRRLLTSKLHHAYFTSLAISLHRPCRHGARCFWKATLFFTRPRGRCTGCSTAGDPQRPCTALSTPDCLAGSRHP</sequence>
<dbReference type="EMBL" id="JADCUA010000014">
    <property type="protein sequence ID" value="KAH9835026.1"/>
    <property type="molecule type" value="Genomic_DNA"/>
</dbReference>
<dbReference type="Proteomes" id="UP000814176">
    <property type="component" value="Unassembled WGS sequence"/>
</dbReference>
<evidence type="ECO:0000313" key="1">
    <source>
        <dbReference type="EMBL" id="KAH9835026.1"/>
    </source>
</evidence>
<name>A0ABQ8KBU9_9APHY</name>
<evidence type="ECO:0008006" key="3">
    <source>
        <dbReference type="Google" id="ProtNLM"/>
    </source>
</evidence>
<dbReference type="RefSeq" id="XP_047777512.1">
    <property type="nucleotide sequence ID" value="XM_047916521.1"/>
</dbReference>